<dbReference type="EMBL" id="JAJNDC010000001">
    <property type="protein sequence ID" value="MCW9712250.1"/>
    <property type="molecule type" value="Genomic_DNA"/>
</dbReference>
<keyword evidence="2" id="KW-1185">Reference proteome</keyword>
<comment type="caution">
    <text evidence="1">The sequence shown here is derived from an EMBL/GenBank/DDBJ whole genome shotgun (WGS) entry which is preliminary data.</text>
</comment>
<dbReference type="RefSeq" id="WP_265788053.1">
    <property type="nucleotide sequence ID" value="NZ_BAABRS010000001.1"/>
</dbReference>
<evidence type="ECO:0000313" key="2">
    <source>
        <dbReference type="Proteomes" id="UP001207337"/>
    </source>
</evidence>
<gene>
    <name evidence="1" type="ORF">LQ318_04950</name>
</gene>
<accession>A0ABT3PWM5</accession>
<name>A0ABT3PWM5_9BACT</name>
<sequence length="385" mass="44495">MRRLLGHLPSLLIVSILYVGCSSQPEVGIPDHIKKLDSLTIYSSDEPPTFDMILQRKQTFSENDTLALGTIADVAVDDSNRVFLADADQHTIHVFDADGRYITRFGREGKGPGEFIKFSRNVFTVRDSLLYVWGSELERISVFSLANFSNTATYSLVPRNFDDIDIRGIEMAMQGIDDVRAGDTFLVAFFIPPIFDFDNPGLYYFLVDKEAQFLSGNILELDAPKFFEAGSVFRHPLVAIGVDDRFFTAWTEDFLIKIYGPKGNYQQAFYYPFENTPLNEDTYLDQYTDIPSMHDRIKDMDLPPTWPALDEMLIDDQNRLWISTIVKDLDVYRWWVLEENGKLLARFTWPRNREIEVIKNGYVYTIEVNKKTGLERVVRYEINMR</sequence>
<protein>
    <submittedName>
        <fullName evidence="1">6-bladed beta-propeller</fullName>
    </submittedName>
</protein>
<proteinExistence type="predicted"/>
<dbReference type="Proteomes" id="UP001207337">
    <property type="component" value="Unassembled WGS sequence"/>
</dbReference>
<reference evidence="1 2" key="1">
    <citation type="submission" date="2021-11" db="EMBL/GenBank/DDBJ databases">
        <title>Aliifidinibius sp. nov., a new bacterium isolated from saline soil.</title>
        <authorList>
            <person name="Galisteo C."/>
            <person name="De La Haba R."/>
            <person name="Sanchez-Porro C."/>
            <person name="Ventosa A."/>
        </authorList>
    </citation>
    <scope>NUCLEOTIDE SEQUENCE [LARGE SCALE GENOMIC DNA]</scope>
    <source>
        <strain evidence="1 2">KACC 190600</strain>
    </source>
</reference>
<dbReference type="SUPFAM" id="SSF101898">
    <property type="entry name" value="NHL repeat"/>
    <property type="match status" value="1"/>
</dbReference>
<dbReference type="Gene3D" id="2.120.10.30">
    <property type="entry name" value="TolB, C-terminal domain"/>
    <property type="match status" value="1"/>
</dbReference>
<dbReference type="InterPro" id="IPR011042">
    <property type="entry name" value="6-blade_b-propeller_TolB-like"/>
</dbReference>
<organism evidence="1 2">
    <name type="scientific">Fodinibius salicampi</name>
    <dbReference type="NCBI Taxonomy" id="1920655"/>
    <lineage>
        <taxon>Bacteria</taxon>
        <taxon>Pseudomonadati</taxon>
        <taxon>Balneolota</taxon>
        <taxon>Balneolia</taxon>
        <taxon>Balneolales</taxon>
        <taxon>Balneolaceae</taxon>
        <taxon>Fodinibius</taxon>
    </lineage>
</organism>
<evidence type="ECO:0000313" key="1">
    <source>
        <dbReference type="EMBL" id="MCW9712250.1"/>
    </source>
</evidence>
<dbReference type="Pfam" id="PF17170">
    <property type="entry name" value="DUF5128"/>
    <property type="match status" value="1"/>
</dbReference>